<evidence type="ECO:0000313" key="1">
    <source>
        <dbReference type="EMBL" id="PSL35204.1"/>
    </source>
</evidence>
<reference evidence="1 2" key="1">
    <citation type="submission" date="2018-03" db="EMBL/GenBank/DDBJ databases">
        <title>Genomic Encyclopedia of Type Strains, Phase III (KMG-III): the genomes of soil and plant-associated and newly described type strains.</title>
        <authorList>
            <person name="Whitman W."/>
        </authorList>
    </citation>
    <scope>NUCLEOTIDE SEQUENCE [LARGE SCALE GENOMIC DNA]</scope>
    <source>
        <strain evidence="1 2">CGMCC 1.12259</strain>
    </source>
</reference>
<organism evidence="1 2">
    <name type="scientific">Planomicrobium soli</name>
    <dbReference type="NCBI Taxonomy" id="1176648"/>
    <lineage>
        <taxon>Bacteria</taxon>
        <taxon>Bacillati</taxon>
        <taxon>Bacillota</taxon>
        <taxon>Bacilli</taxon>
        <taxon>Bacillales</taxon>
        <taxon>Caryophanaceae</taxon>
        <taxon>Planomicrobium</taxon>
    </lineage>
</organism>
<keyword evidence="2" id="KW-1185">Reference proteome</keyword>
<proteinExistence type="predicted"/>
<evidence type="ECO:0000313" key="2">
    <source>
        <dbReference type="Proteomes" id="UP000242682"/>
    </source>
</evidence>
<comment type="caution">
    <text evidence="1">The sequence shown here is derived from an EMBL/GenBank/DDBJ whole genome shotgun (WGS) entry which is preliminary data.</text>
</comment>
<accession>A0A2P8GMK4</accession>
<name>A0A2P8GMK4_9BACL</name>
<gene>
    <name evidence="1" type="ORF">B0H99_108109</name>
</gene>
<dbReference type="EMBL" id="PYAT01000008">
    <property type="protein sequence ID" value="PSL35204.1"/>
    <property type="molecule type" value="Genomic_DNA"/>
</dbReference>
<protein>
    <submittedName>
        <fullName evidence="1">Uncharacterized protein</fullName>
    </submittedName>
</protein>
<dbReference type="Proteomes" id="UP000242682">
    <property type="component" value="Unassembled WGS sequence"/>
</dbReference>
<dbReference type="RefSeq" id="WP_245894517.1">
    <property type="nucleotide sequence ID" value="NZ_PYAT01000008.1"/>
</dbReference>
<dbReference type="AlphaFoldDB" id="A0A2P8GMK4"/>
<sequence length="133" mass="14650">MVSFSIGFKHNVSASDKVRMQQEANLVIAKITEKHRNGECYNLKNENGKLFFISYKIGTATKCSEIQSQTLVTESNYIYKIDAHGFKGNPKKCDLNLKLIVSKDKAVVEIDTTISRIKTAKGSNGTVEGACGT</sequence>